<evidence type="ECO:0000256" key="2">
    <source>
        <dbReference type="SAM" id="Phobius"/>
    </source>
</evidence>
<feature type="region of interest" description="Disordered" evidence="1">
    <location>
        <begin position="1"/>
        <end position="24"/>
    </location>
</feature>
<sequence>MITRKRRSRISPTRRKDDADEHSHTPVARRRLPWLRALATVATVLLVVLLALMWWWDHEPRSLDVQHEAEARAKANSQPVVIGSVTTATLIATVETLLDKRGGYISNDIMPPGVLMDNMPNWEFGALVASRDLARALRNDFSRSQTQSIEDKDLQEVDTLLATPNDRWVFRSTESQYRRATTHLYGYLARLADADQTNAQFFARADNLSDYLQTVSARLGSLSQRLSASVGQLRLDTNLAGDPSAEQSTPAPGASVVKTPWTQIDNVFYEARGYSWAMLQQLRAMERDFGSVLRDKNALISLRQVTRELEESLRDLDSPVVLNGRPFGFFANHSLVMANYISRANAAIIDLRKLLDRG</sequence>
<proteinExistence type="predicted"/>
<evidence type="ECO:0000256" key="1">
    <source>
        <dbReference type="SAM" id="MobiDB-lite"/>
    </source>
</evidence>
<feature type="compositionally biased region" description="Basic and acidic residues" evidence="1">
    <location>
        <begin position="14"/>
        <end position="24"/>
    </location>
</feature>
<dbReference type="InterPro" id="IPR016936">
    <property type="entry name" value="UCP029693"/>
</dbReference>
<keyword evidence="2" id="KW-0812">Transmembrane</keyword>
<reference evidence="3" key="1">
    <citation type="submission" date="2022-09" db="EMBL/GenBank/DDBJ databases">
        <title>Tahibacter sp. nov., isolated from a fresh water.</title>
        <authorList>
            <person name="Baek J.H."/>
            <person name="Lee J.K."/>
            <person name="Kim J.M."/>
            <person name="Jeon C.O."/>
        </authorList>
    </citation>
    <scope>NUCLEOTIDE SEQUENCE</scope>
    <source>
        <strain evidence="3">W38</strain>
    </source>
</reference>
<organism evidence="3 4">
    <name type="scientific">Tahibacter amnicola</name>
    <dbReference type="NCBI Taxonomy" id="2976241"/>
    <lineage>
        <taxon>Bacteria</taxon>
        <taxon>Pseudomonadati</taxon>
        <taxon>Pseudomonadota</taxon>
        <taxon>Gammaproteobacteria</taxon>
        <taxon>Lysobacterales</taxon>
        <taxon>Rhodanobacteraceae</taxon>
        <taxon>Tahibacter</taxon>
    </lineage>
</organism>
<keyword evidence="2" id="KW-1133">Transmembrane helix</keyword>
<accession>A0ABY6BG76</accession>
<dbReference type="Pfam" id="PF10095">
    <property type="entry name" value="DUF2333"/>
    <property type="match status" value="1"/>
</dbReference>
<name>A0ABY6BG76_9GAMM</name>
<evidence type="ECO:0000313" key="3">
    <source>
        <dbReference type="EMBL" id="UXI69033.1"/>
    </source>
</evidence>
<evidence type="ECO:0000313" key="4">
    <source>
        <dbReference type="Proteomes" id="UP001064632"/>
    </source>
</evidence>
<keyword evidence="2" id="KW-0472">Membrane</keyword>
<dbReference type="PIRSF" id="PIRSF029693">
    <property type="entry name" value="UCP029693"/>
    <property type="match status" value="1"/>
</dbReference>
<feature type="transmembrane region" description="Helical" evidence="2">
    <location>
        <begin position="34"/>
        <end position="56"/>
    </location>
</feature>
<dbReference type="Proteomes" id="UP001064632">
    <property type="component" value="Chromosome"/>
</dbReference>
<protein>
    <submittedName>
        <fullName evidence="3">DUF2333 family protein</fullName>
    </submittedName>
</protein>
<dbReference type="EMBL" id="CP104694">
    <property type="protein sequence ID" value="UXI69033.1"/>
    <property type="molecule type" value="Genomic_DNA"/>
</dbReference>
<feature type="compositionally biased region" description="Basic residues" evidence="1">
    <location>
        <begin position="1"/>
        <end position="13"/>
    </location>
</feature>
<keyword evidence="4" id="KW-1185">Reference proteome</keyword>
<gene>
    <name evidence="3" type="ORF">N4264_05095</name>
</gene>